<dbReference type="OrthoDB" id="10351867at2759"/>
<reference evidence="1" key="1">
    <citation type="submission" date="2020-08" db="EMBL/GenBank/DDBJ databases">
        <title>Multicomponent nature underlies the extraordinary mechanical properties of spider dragline silk.</title>
        <authorList>
            <person name="Kono N."/>
            <person name="Nakamura H."/>
            <person name="Mori M."/>
            <person name="Yoshida Y."/>
            <person name="Ohtoshi R."/>
            <person name="Malay A.D."/>
            <person name="Moran D.A.P."/>
            <person name="Tomita M."/>
            <person name="Numata K."/>
            <person name="Arakawa K."/>
        </authorList>
    </citation>
    <scope>NUCLEOTIDE SEQUENCE</scope>
</reference>
<keyword evidence="2" id="KW-1185">Reference proteome</keyword>
<accession>A0A8X6PQY0</accession>
<evidence type="ECO:0000313" key="1">
    <source>
        <dbReference type="EMBL" id="GFT79679.1"/>
    </source>
</evidence>
<evidence type="ECO:0000313" key="2">
    <source>
        <dbReference type="Proteomes" id="UP000887013"/>
    </source>
</evidence>
<name>A0A8X6PQY0_NEPPI</name>
<comment type="caution">
    <text evidence="1">The sequence shown here is derived from an EMBL/GenBank/DDBJ whole genome shotgun (WGS) entry which is preliminary data.</text>
</comment>
<dbReference type="Proteomes" id="UP000887013">
    <property type="component" value="Unassembled WGS sequence"/>
</dbReference>
<proteinExistence type="predicted"/>
<protein>
    <submittedName>
        <fullName evidence="1">Uncharacterized protein</fullName>
    </submittedName>
</protein>
<organism evidence="1 2">
    <name type="scientific">Nephila pilipes</name>
    <name type="common">Giant wood spider</name>
    <name type="synonym">Nephila maculata</name>
    <dbReference type="NCBI Taxonomy" id="299642"/>
    <lineage>
        <taxon>Eukaryota</taxon>
        <taxon>Metazoa</taxon>
        <taxon>Ecdysozoa</taxon>
        <taxon>Arthropoda</taxon>
        <taxon>Chelicerata</taxon>
        <taxon>Arachnida</taxon>
        <taxon>Araneae</taxon>
        <taxon>Araneomorphae</taxon>
        <taxon>Entelegynae</taxon>
        <taxon>Araneoidea</taxon>
        <taxon>Nephilidae</taxon>
        <taxon>Nephila</taxon>
    </lineage>
</organism>
<sequence length="175" mass="19926">MPRRTPIPCSNGTLGIQVSDRTDDLRQDLGVIRLGVIREIGNWCWDSLECLANNFVIVFGTHDYYSFPAPVVFKFYIRFVSFDISLRDVSAHLQKKCLRTVGCGPYRRPPRKISMCPGGILPYSIPQSAYSIRQVTTSPTISQDCLIPSHRATIFRQTGGQDAHRDTHKRHAFKW</sequence>
<dbReference type="EMBL" id="BMAW01118423">
    <property type="protein sequence ID" value="GFT79679.1"/>
    <property type="molecule type" value="Genomic_DNA"/>
</dbReference>
<dbReference type="AlphaFoldDB" id="A0A8X6PQY0"/>
<gene>
    <name evidence="1" type="ORF">NPIL_625581</name>
</gene>